<sequence>MLHCFYCSSRSWLRLPDPHPDRSLTTSCILVNESLGKSQCADCGLVQRTAHPFLGLGDFYQRQYAPYYERLGVEEFNAERYRQLAEWVGELAGLAARPAASVLEIGCGRGWTLEALRAQFPDLTLAGVEPSLDNSTIAREQGFEVLTGTLQQVLPQIDRRFDVLFSNHVLQHTVDPVQFLADHLPLLAEDGLVVLSMQDASSPSNELLFSDQNFSLTPAHLAGFGRRAGLEPIAVLPAPPERAGLYLSMLAVFKRAAPAPRPEAPVPDEASRKALFDSRQHYLSQWAALDAGLQERAAGAVRLVNFGAGMFSSLLAAYAPKCWARVEACVVDGQGGQFSGLQVYPSMDALPAGETPAVVMGVRPWIQPALSARLAGQGYRCIRWDDLVST</sequence>
<dbReference type="SUPFAM" id="SSF53335">
    <property type="entry name" value="S-adenosyl-L-methionine-dependent methyltransferases"/>
    <property type="match status" value="1"/>
</dbReference>
<protein>
    <submittedName>
        <fullName evidence="1">Methyltransferase family protein</fullName>
    </submittedName>
</protein>
<comment type="caution">
    <text evidence="1">The sequence shown here is derived from an EMBL/GenBank/DDBJ whole genome shotgun (WGS) entry which is preliminary data.</text>
</comment>
<dbReference type="Proteomes" id="UP000295361">
    <property type="component" value="Unassembled WGS sequence"/>
</dbReference>
<dbReference type="GO" id="GO:0008168">
    <property type="term" value="F:methyltransferase activity"/>
    <property type="evidence" value="ECO:0007669"/>
    <property type="project" value="UniProtKB-KW"/>
</dbReference>
<reference evidence="1 2" key="1">
    <citation type="submission" date="2019-03" db="EMBL/GenBank/DDBJ databases">
        <title>Genomic Encyclopedia of Type Strains, Phase IV (KMG-IV): sequencing the most valuable type-strain genomes for metagenomic binning, comparative biology and taxonomic classification.</title>
        <authorList>
            <person name="Goeker M."/>
        </authorList>
    </citation>
    <scope>NUCLEOTIDE SEQUENCE [LARGE SCALE GENOMIC DNA]</scope>
    <source>
        <strain evidence="1 2">DSM 16998</strain>
    </source>
</reference>
<keyword evidence="1" id="KW-0489">Methyltransferase</keyword>
<dbReference type="PANTHER" id="PTHR43861:SF1">
    <property type="entry name" value="TRANS-ACONITATE 2-METHYLTRANSFERASE"/>
    <property type="match status" value="1"/>
</dbReference>
<dbReference type="AlphaFoldDB" id="A0A4R6QN41"/>
<dbReference type="Gene3D" id="3.40.50.150">
    <property type="entry name" value="Vaccinia Virus protein VP39"/>
    <property type="match status" value="1"/>
</dbReference>
<name>A0A4R6QN41_9BURK</name>
<keyword evidence="2" id="KW-1185">Reference proteome</keyword>
<organism evidence="1 2">
    <name type="scientific">Roseateles toxinivorans</name>
    <dbReference type="NCBI Taxonomy" id="270368"/>
    <lineage>
        <taxon>Bacteria</taxon>
        <taxon>Pseudomonadati</taxon>
        <taxon>Pseudomonadota</taxon>
        <taxon>Betaproteobacteria</taxon>
        <taxon>Burkholderiales</taxon>
        <taxon>Sphaerotilaceae</taxon>
        <taxon>Roseateles</taxon>
    </lineage>
</organism>
<gene>
    <name evidence="1" type="ORF">DES47_103376</name>
</gene>
<accession>A0A4R6QN41</accession>
<dbReference type="InterPro" id="IPR029063">
    <property type="entry name" value="SAM-dependent_MTases_sf"/>
</dbReference>
<dbReference type="Pfam" id="PF13489">
    <property type="entry name" value="Methyltransf_23"/>
    <property type="match status" value="1"/>
</dbReference>
<evidence type="ECO:0000313" key="1">
    <source>
        <dbReference type="EMBL" id="TDP71395.1"/>
    </source>
</evidence>
<dbReference type="PANTHER" id="PTHR43861">
    <property type="entry name" value="TRANS-ACONITATE 2-METHYLTRANSFERASE-RELATED"/>
    <property type="match status" value="1"/>
</dbReference>
<dbReference type="GO" id="GO:0032259">
    <property type="term" value="P:methylation"/>
    <property type="evidence" value="ECO:0007669"/>
    <property type="project" value="UniProtKB-KW"/>
</dbReference>
<dbReference type="InParanoid" id="A0A4R6QN41"/>
<dbReference type="CDD" id="cd02440">
    <property type="entry name" value="AdoMet_MTases"/>
    <property type="match status" value="1"/>
</dbReference>
<proteinExistence type="predicted"/>
<evidence type="ECO:0000313" key="2">
    <source>
        <dbReference type="Proteomes" id="UP000295361"/>
    </source>
</evidence>
<dbReference type="EMBL" id="SNXS01000003">
    <property type="protein sequence ID" value="TDP71395.1"/>
    <property type="molecule type" value="Genomic_DNA"/>
</dbReference>
<dbReference type="RefSeq" id="WP_166651976.1">
    <property type="nucleotide sequence ID" value="NZ_SNXS01000003.1"/>
</dbReference>
<keyword evidence="1" id="KW-0808">Transferase</keyword>